<dbReference type="SMART" id="SM01144">
    <property type="entry name" value="DTW"/>
    <property type="match status" value="1"/>
</dbReference>
<dbReference type="GO" id="GO:0005634">
    <property type="term" value="C:nucleus"/>
    <property type="evidence" value="ECO:0007669"/>
    <property type="project" value="UniProtKB-SubCell"/>
</dbReference>
<organism evidence="13 14">
    <name type="scientific">Acropora cervicornis</name>
    <name type="common">Staghorn coral</name>
    <dbReference type="NCBI Taxonomy" id="6130"/>
    <lineage>
        <taxon>Eukaryota</taxon>
        <taxon>Metazoa</taxon>
        <taxon>Cnidaria</taxon>
        <taxon>Anthozoa</taxon>
        <taxon>Hexacorallia</taxon>
        <taxon>Scleractinia</taxon>
        <taxon>Astrocoeniina</taxon>
        <taxon>Acroporidae</taxon>
        <taxon>Acropora</taxon>
    </lineage>
</organism>
<dbReference type="GO" id="GO:0008033">
    <property type="term" value="P:tRNA processing"/>
    <property type="evidence" value="ECO:0007669"/>
    <property type="project" value="UniProtKB-KW"/>
</dbReference>
<keyword evidence="6" id="KW-0539">Nucleus</keyword>
<evidence type="ECO:0000256" key="1">
    <source>
        <dbReference type="ARBA" id="ARBA00004123"/>
    </source>
</evidence>
<evidence type="ECO:0000256" key="5">
    <source>
        <dbReference type="ARBA" id="ARBA00022694"/>
    </source>
</evidence>
<dbReference type="InterPro" id="IPR005636">
    <property type="entry name" value="DTW"/>
</dbReference>
<evidence type="ECO:0000256" key="4">
    <source>
        <dbReference type="ARBA" id="ARBA00022691"/>
    </source>
</evidence>
<sequence>MQRGLERQPCPNCCASRKYYCYVCYITVGVNRSLIPTIKLPIKVDIIKHKGELVGKSTATHARILAPEDVTIHVYPDAISLKTLGERHNTGSMHLPESAGSDLFDRVVFIDSTWQQCHKIIADEKLVGFQKVKLENAITHFWREYDGKYDNLLFFFAFQYNLIQEEQAKKLKARDFTKQT</sequence>
<evidence type="ECO:0000256" key="6">
    <source>
        <dbReference type="ARBA" id="ARBA00023242"/>
    </source>
</evidence>
<keyword evidence="5" id="KW-0819">tRNA processing</keyword>
<evidence type="ECO:0000256" key="9">
    <source>
        <dbReference type="ARBA" id="ARBA00039242"/>
    </source>
</evidence>
<reference evidence="13" key="1">
    <citation type="journal article" date="2023" name="G3 (Bethesda)">
        <title>Whole genome assembly and annotation of the endangered Caribbean coral Acropora cervicornis.</title>
        <authorList>
            <person name="Selwyn J.D."/>
            <person name="Vollmer S.V."/>
        </authorList>
    </citation>
    <scope>NUCLEOTIDE SEQUENCE</scope>
    <source>
        <strain evidence="13">K2</strain>
    </source>
</reference>
<dbReference type="GO" id="GO:0016432">
    <property type="term" value="F:tRNA-uridine aminocarboxypropyltransferase activity"/>
    <property type="evidence" value="ECO:0007669"/>
    <property type="project" value="UniProtKB-EC"/>
</dbReference>
<dbReference type="EC" id="2.5.1.25" evidence="2"/>
<comment type="function">
    <text evidence="7">Catalyzes the formation of 3-(3-amino-3-carboxypropyl)uridine (acp3U) at position 20 in the D-loop of several cytoplasmic tRNAs (acp3U(20)).</text>
</comment>
<comment type="catalytic activity">
    <reaction evidence="11">
        <text>a uridine in tRNA + S-adenosyl-L-methionine = a 3-[(3S)-3-amino-3-carboxypropyl]uridine in tRNA + S-methyl-5'-thioadenosine + H(+)</text>
        <dbReference type="Rhea" id="RHEA:62432"/>
        <dbReference type="Rhea" id="RHEA-COMP:13339"/>
        <dbReference type="Rhea" id="RHEA-COMP:16092"/>
        <dbReference type="ChEBI" id="CHEBI:15378"/>
        <dbReference type="ChEBI" id="CHEBI:17509"/>
        <dbReference type="ChEBI" id="CHEBI:59789"/>
        <dbReference type="ChEBI" id="CHEBI:65315"/>
        <dbReference type="ChEBI" id="CHEBI:82930"/>
        <dbReference type="EC" id="2.5.1.25"/>
    </reaction>
</comment>
<evidence type="ECO:0000259" key="12">
    <source>
        <dbReference type="SMART" id="SM01144"/>
    </source>
</evidence>
<evidence type="ECO:0000256" key="10">
    <source>
        <dbReference type="ARBA" id="ARBA00042508"/>
    </source>
</evidence>
<keyword evidence="14" id="KW-1185">Reference proteome</keyword>
<dbReference type="PANTHER" id="PTHR15627">
    <property type="entry name" value="NATURAL KILLER CELL-SPECIFIC ANTIGEN KLIP1"/>
    <property type="match status" value="1"/>
</dbReference>
<dbReference type="AlphaFoldDB" id="A0AAD9QNU9"/>
<evidence type="ECO:0000313" key="13">
    <source>
        <dbReference type="EMBL" id="KAK2564713.1"/>
    </source>
</evidence>
<evidence type="ECO:0000256" key="7">
    <source>
        <dbReference type="ARBA" id="ARBA00037050"/>
    </source>
</evidence>
<protein>
    <recommendedName>
        <fullName evidence="9">tRNA-uridine aminocarboxypropyltransferase 1</fullName>
        <ecNumber evidence="2">2.5.1.25</ecNumber>
    </recommendedName>
    <alternativeName>
        <fullName evidence="10">DTW domain-containing protein 1</fullName>
    </alternativeName>
</protein>
<keyword evidence="4" id="KW-0949">S-adenosyl-L-methionine</keyword>
<proteinExistence type="inferred from homology"/>
<reference evidence="13" key="2">
    <citation type="journal article" date="2023" name="Science">
        <title>Genomic signatures of disease resistance in endangered staghorn corals.</title>
        <authorList>
            <person name="Vollmer S.V."/>
            <person name="Selwyn J.D."/>
            <person name="Despard B.A."/>
            <person name="Roesel C.L."/>
        </authorList>
    </citation>
    <scope>NUCLEOTIDE SEQUENCE</scope>
    <source>
        <strain evidence="13">K2</strain>
    </source>
</reference>
<accession>A0AAD9QNU9</accession>
<gene>
    <name evidence="13" type="ORF">P5673_011393</name>
</gene>
<dbReference type="InterPro" id="IPR051521">
    <property type="entry name" value="tRNA_Mod/Golgi_Maint"/>
</dbReference>
<comment type="similarity">
    <text evidence="8">Belongs to the TDD superfamily. DTWD1 family.</text>
</comment>
<evidence type="ECO:0000256" key="8">
    <source>
        <dbReference type="ARBA" id="ARBA00038290"/>
    </source>
</evidence>
<dbReference type="PANTHER" id="PTHR15627:SF8">
    <property type="entry name" value="TRNA-URIDINE AMINOCARBOXYPROPYLTRANSFERASE 1"/>
    <property type="match status" value="1"/>
</dbReference>
<evidence type="ECO:0000313" key="14">
    <source>
        <dbReference type="Proteomes" id="UP001249851"/>
    </source>
</evidence>
<dbReference type="EMBL" id="JARQWQ010000021">
    <property type="protein sequence ID" value="KAK2564713.1"/>
    <property type="molecule type" value="Genomic_DNA"/>
</dbReference>
<name>A0AAD9QNU9_ACRCE</name>
<comment type="subcellular location">
    <subcellularLocation>
        <location evidence="1">Nucleus</location>
    </subcellularLocation>
</comment>
<keyword evidence="3" id="KW-0808">Transferase</keyword>
<feature type="domain" description="DTW" evidence="12">
    <location>
        <begin position="17"/>
        <end position="168"/>
    </location>
</feature>
<evidence type="ECO:0000256" key="3">
    <source>
        <dbReference type="ARBA" id="ARBA00022679"/>
    </source>
</evidence>
<dbReference type="Proteomes" id="UP001249851">
    <property type="component" value="Unassembled WGS sequence"/>
</dbReference>
<evidence type="ECO:0000256" key="2">
    <source>
        <dbReference type="ARBA" id="ARBA00012386"/>
    </source>
</evidence>
<evidence type="ECO:0000256" key="11">
    <source>
        <dbReference type="ARBA" id="ARBA00048718"/>
    </source>
</evidence>
<comment type="caution">
    <text evidence="13">The sequence shown here is derived from an EMBL/GenBank/DDBJ whole genome shotgun (WGS) entry which is preliminary data.</text>
</comment>